<name>A0A939DVA1_9MICO</name>
<feature type="chain" id="PRO_5038954589" evidence="1">
    <location>
        <begin position="26"/>
        <end position="265"/>
    </location>
</feature>
<protein>
    <submittedName>
        <fullName evidence="3">DUF4097 family beta strand repeat protein</fullName>
    </submittedName>
</protein>
<proteinExistence type="predicted"/>
<dbReference type="AlphaFoldDB" id="A0A939DVA1"/>
<dbReference type="EMBL" id="JAEMWU010000001">
    <property type="protein sequence ID" value="MBN8204703.1"/>
    <property type="molecule type" value="Genomic_DNA"/>
</dbReference>
<dbReference type="Pfam" id="PF13349">
    <property type="entry name" value="DUF4097"/>
    <property type="match status" value="1"/>
</dbReference>
<dbReference type="Proteomes" id="UP000664385">
    <property type="component" value="Unassembled WGS sequence"/>
</dbReference>
<comment type="caution">
    <text evidence="3">The sequence shown here is derived from an EMBL/GenBank/DDBJ whole genome shotgun (WGS) entry which is preliminary data.</text>
</comment>
<organism evidence="3 4">
    <name type="scientific">Microbacterium esteraromaticum</name>
    <dbReference type="NCBI Taxonomy" id="57043"/>
    <lineage>
        <taxon>Bacteria</taxon>
        <taxon>Bacillati</taxon>
        <taxon>Actinomycetota</taxon>
        <taxon>Actinomycetes</taxon>
        <taxon>Micrococcales</taxon>
        <taxon>Microbacteriaceae</taxon>
        <taxon>Microbacterium</taxon>
    </lineage>
</organism>
<evidence type="ECO:0000313" key="4">
    <source>
        <dbReference type="Proteomes" id="UP000664385"/>
    </source>
</evidence>
<reference evidence="3" key="1">
    <citation type="submission" date="2020-12" db="EMBL/GenBank/DDBJ databases">
        <title>PHA producing bacteria isolated from mangrove.</title>
        <authorList>
            <person name="Zheng W."/>
            <person name="Yu S."/>
            <person name="Huang Y."/>
        </authorList>
    </citation>
    <scope>NUCLEOTIDE SEQUENCE</scope>
    <source>
        <strain evidence="3">GN8-5</strain>
    </source>
</reference>
<dbReference type="RefSeq" id="WP_206821392.1">
    <property type="nucleotide sequence ID" value="NZ_JAEKJQ010000001.1"/>
</dbReference>
<accession>A0A939DVA1</accession>
<dbReference type="InterPro" id="IPR025164">
    <property type="entry name" value="Toastrack_DUF4097"/>
</dbReference>
<gene>
    <name evidence="3" type="ORF">JF543_01870</name>
</gene>
<evidence type="ECO:0000313" key="3">
    <source>
        <dbReference type="EMBL" id="MBN8204703.1"/>
    </source>
</evidence>
<evidence type="ECO:0000256" key="1">
    <source>
        <dbReference type="SAM" id="SignalP"/>
    </source>
</evidence>
<sequence length="265" mass="27444">MASKAVTIVLAVVGGVVLISGGTMAAVAAVGAMAPVSEVRDVDISGVQGLDATVDAAGLTIEFYDGDDARLRADEGSTDGWTLRTRGEELVVRTPQPSWLGWLSPDWLRGDWFDGGDQVTLLLPETLKGIDADLTLNAGALFANGDFDEIEAQVNAGRMELLGSAESLDLSLNAGAGSVELEGVDEAGFDVAAGRIDAELTGTAPSEVTIDVSAGDVTLTLPRGDYDVRQDVSAGDLSSELRQDPDSTNRVRVSISAGSVNLHEG</sequence>
<evidence type="ECO:0000259" key="2">
    <source>
        <dbReference type="Pfam" id="PF13349"/>
    </source>
</evidence>
<feature type="signal peptide" evidence="1">
    <location>
        <begin position="1"/>
        <end position="25"/>
    </location>
</feature>
<keyword evidence="1" id="KW-0732">Signal</keyword>
<feature type="domain" description="DUF4097" evidence="2">
    <location>
        <begin position="148"/>
        <end position="262"/>
    </location>
</feature>